<evidence type="ECO:0000313" key="6">
    <source>
        <dbReference type="Proteomes" id="UP000441585"/>
    </source>
</evidence>
<dbReference type="Pfam" id="PF01510">
    <property type="entry name" value="Amidase_2"/>
    <property type="match status" value="1"/>
</dbReference>
<dbReference type="InterPro" id="IPR002477">
    <property type="entry name" value="Peptidoglycan-bd-like"/>
</dbReference>
<dbReference type="AlphaFoldDB" id="A0A6I2MBP9"/>
<evidence type="ECO:0000313" key="5">
    <source>
        <dbReference type="EMBL" id="MRX54712.1"/>
    </source>
</evidence>
<reference evidence="5 6" key="1">
    <citation type="submission" date="2019-11" db="EMBL/GenBank/DDBJ databases">
        <title>Bacillus idriensis genome.</title>
        <authorList>
            <person name="Konopka E.N."/>
            <person name="Newman J.D."/>
        </authorList>
    </citation>
    <scope>NUCLEOTIDE SEQUENCE [LARGE SCALE GENOMIC DNA]</scope>
    <source>
        <strain evidence="5 6">DSM 19097</strain>
    </source>
</reference>
<evidence type="ECO:0000259" key="4">
    <source>
        <dbReference type="SMART" id="SM00701"/>
    </source>
</evidence>
<sequence>MASFEKLPQLKDLRGKTLSRGSYTDHGAGSKTDIAIHHSLTKVGSSSAFANYHVTANGWPGVAYHFVILKDGTIEWNHNLGIKSYHVGNSNKFAVGICVVGDFRSEEPTPEQKASLFALHECLKRDMPNYKRTRQHQEFPGYAWKDCCAFDYRAVINGADKGGINVAPAPAEQVKSEIIAAPKPAPKPSVSLIRKGDKGETVRAVQSELKKHGFNIALDGIFGGGTEAAVKAFQKAQGLAADGIVGEKTFAALRKAAPIKKAVVAPAKPKYALPSGILRKGDRGNDVKLLQIALKAAKFDPKGSDGIFGADTEDALRRFQSVRLPYDVDGIYGSKTKAKLAEVLQ</sequence>
<feature type="domain" description="N-acetylmuramoyl-L-alanine amidase" evidence="3">
    <location>
        <begin position="23"/>
        <end position="148"/>
    </location>
</feature>
<organism evidence="5 6">
    <name type="scientific">Metabacillus idriensis</name>
    <dbReference type="NCBI Taxonomy" id="324768"/>
    <lineage>
        <taxon>Bacteria</taxon>
        <taxon>Bacillati</taxon>
        <taxon>Bacillota</taxon>
        <taxon>Bacilli</taxon>
        <taxon>Bacillales</taxon>
        <taxon>Bacillaceae</taxon>
        <taxon>Metabacillus</taxon>
    </lineage>
</organism>
<dbReference type="CDD" id="cd06583">
    <property type="entry name" value="PGRP"/>
    <property type="match status" value="1"/>
</dbReference>
<evidence type="ECO:0000256" key="2">
    <source>
        <dbReference type="ARBA" id="ARBA00032390"/>
    </source>
</evidence>
<dbReference type="InterPro" id="IPR006619">
    <property type="entry name" value="PGRP_domain_met/bac"/>
</dbReference>
<dbReference type="InterPro" id="IPR002502">
    <property type="entry name" value="Amidase_domain"/>
</dbReference>
<protein>
    <recommendedName>
        <fullName evidence="2">Autolysin</fullName>
    </recommendedName>
    <alternativeName>
        <fullName evidence="1">Cell wall hydrolase</fullName>
    </alternativeName>
</protein>
<dbReference type="EMBL" id="WKKF01000002">
    <property type="protein sequence ID" value="MRX54712.1"/>
    <property type="molecule type" value="Genomic_DNA"/>
</dbReference>
<gene>
    <name evidence="5" type="ORF">GJU41_12080</name>
</gene>
<dbReference type="InterPro" id="IPR036365">
    <property type="entry name" value="PGBD-like_sf"/>
</dbReference>
<dbReference type="RefSeq" id="WP_154318725.1">
    <property type="nucleotide sequence ID" value="NZ_CAJGAA010000002.1"/>
</dbReference>
<dbReference type="Proteomes" id="UP000441585">
    <property type="component" value="Unassembled WGS sequence"/>
</dbReference>
<dbReference type="Pfam" id="PF01471">
    <property type="entry name" value="PG_binding_1"/>
    <property type="match status" value="2"/>
</dbReference>
<dbReference type="SUPFAM" id="SSF47090">
    <property type="entry name" value="PGBD-like"/>
    <property type="match status" value="2"/>
</dbReference>
<feature type="domain" description="Peptidoglycan recognition protein family" evidence="4">
    <location>
        <begin position="15"/>
        <end position="137"/>
    </location>
</feature>
<dbReference type="SUPFAM" id="SSF55846">
    <property type="entry name" value="N-acetylmuramoyl-L-alanine amidase-like"/>
    <property type="match status" value="1"/>
</dbReference>
<dbReference type="GO" id="GO:0008270">
    <property type="term" value="F:zinc ion binding"/>
    <property type="evidence" value="ECO:0007669"/>
    <property type="project" value="InterPro"/>
</dbReference>
<dbReference type="Gene3D" id="3.40.80.10">
    <property type="entry name" value="Peptidoglycan recognition protein-like"/>
    <property type="match status" value="1"/>
</dbReference>
<dbReference type="GO" id="GO:0008745">
    <property type="term" value="F:N-acetylmuramoyl-L-alanine amidase activity"/>
    <property type="evidence" value="ECO:0007669"/>
    <property type="project" value="InterPro"/>
</dbReference>
<dbReference type="SMART" id="SM00644">
    <property type="entry name" value="Ami_2"/>
    <property type="match status" value="1"/>
</dbReference>
<proteinExistence type="predicted"/>
<dbReference type="InterPro" id="IPR036505">
    <property type="entry name" value="Amidase/PGRP_sf"/>
</dbReference>
<dbReference type="SMART" id="SM00701">
    <property type="entry name" value="PGRP"/>
    <property type="match status" value="1"/>
</dbReference>
<accession>A0A6I2MBP9</accession>
<evidence type="ECO:0000256" key="1">
    <source>
        <dbReference type="ARBA" id="ARBA00030881"/>
    </source>
</evidence>
<name>A0A6I2MBP9_9BACI</name>
<dbReference type="InterPro" id="IPR036366">
    <property type="entry name" value="PGBDSf"/>
</dbReference>
<dbReference type="Gene3D" id="1.10.101.10">
    <property type="entry name" value="PGBD-like superfamily/PGBD"/>
    <property type="match status" value="2"/>
</dbReference>
<evidence type="ECO:0000259" key="3">
    <source>
        <dbReference type="SMART" id="SM00644"/>
    </source>
</evidence>
<dbReference type="GO" id="GO:0009253">
    <property type="term" value="P:peptidoglycan catabolic process"/>
    <property type="evidence" value="ECO:0007669"/>
    <property type="project" value="InterPro"/>
</dbReference>
<keyword evidence="6" id="KW-1185">Reference proteome</keyword>
<comment type="caution">
    <text evidence="5">The sequence shown here is derived from an EMBL/GenBank/DDBJ whole genome shotgun (WGS) entry which is preliminary data.</text>
</comment>